<comment type="caution">
    <text evidence="1">The sequence shown here is derived from an EMBL/GenBank/DDBJ whole genome shotgun (WGS) entry which is preliminary data.</text>
</comment>
<dbReference type="OrthoDB" id="2673676at2759"/>
<protein>
    <submittedName>
        <fullName evidence="1">Uncharacterized protein</fullName>
    </submittedName>
</protein>
<dbReference type="RefSeq" id="XP_041293662.1">
    <property type="nucleotide sequence ID" value="XM_041444014.1"/>
</dbReference>
<sequence length="255" mass="27975">MSSSPVVSTSPTGLPNPAHCEMELGSPVDIFAKQSVQDEASHVSDRPCCDNDHDQIMGGVNSNQQSFEESPIGALPHATQSLPRGLPPVTHYMSCYAKHAQPGGQVLTALEHRFMMKNLLKRTGEADLSLVDVRQGKDIFKRGIKNMSDATVSAAIVAKDNADQYVENKIEATFFERALVGRTFEQLEDDADFTVAAYSHDLAAYQIAALQLDYLKEIGAERGFPMEDRDSEDAGYRLRACLDIMLGESDSEEEC</sequence>
<dbReference type="Proteomes" id="UP000823399">
    <property type="component" value="Unassembled WGS sequence"/>
</dbReference>
<gene>
    <name evidence="1" type="ORF">F5147DRAFT_836641</name>
</gene>
<evidence type="ECO:0000313" key="2">
    <source>
        <dbReference type="Proteomes" id="UP000823399"/>
    </source>
</evidence>
<dbReference type="AlphaFoldDB" id="A0A9P7F9J3"/>
<organism evidence="1 2">
    <name type="scientific">Suillus discolor</name>
    <dbReference type="NCBI Taxonomy" id="1912936"/>
    <lineage>
        <taxon>Eukaryota</taxon>
        <taxon>Fungi</taxon>
        <taxon>Dikarya</taxon>
        <taxon>Basidiomycota</taxon>
        <taxon>Agaricomycotina</taxon>
        <taxon>Agaricomycetes</taxon>
        <taxon>Agaricomycetidae</taxon>
        <taxon>Boletales</taxon>
        <taxon>Suillineae</taxon>
        <taxon>Suillaceae</taxon>
        <taxon>Suillus</taxon>
    </lineage>
</organism>
<evidence type="ECO:0000313" key="1">
    <source>
        <dbReference type="EMBL" id="KAG2109717.1"/>
    </source>
</evidence>
<reference evidence="1" key="1">
    <citation type="journal article" date="2020" name="New Phytol.">
        <title>Comparative genomics reveals dynamic genome evolution in host specialist ectomycorrhizal fungi.</title>
        <authorList>
            <person name="Lofgren L.A."/>
            <person name="Nguyen N.H."/>
            <person name="Vilgalys R."/>
            <person name="Ruytinx J."/>
            <person name="Liao H.L."/>
            <person name="Branco S."/>
            <person name="Kuo A."/>
            <person name="LaButti K."/>
            <person name="Lipzen A."/>
            <person name="Andreopoulos W."/>
            <person name="Pangilinan J."/>
            <person name="Riley R."/>
            <person name="Hundley H."/>
            <person name="Na H."/>
            <person name="Barry K."/>
            <person name="Grigoriev I.V."/>
            <person name="Stajich J.E."/>
            <person name="Kennedy P.G."/>
        </authorList>
    </citation>
    <scope>NUCLEOTIDE SEQUENCE</scope>
    <source>
        <strain evidence="1">FC423</strain>
    </source>
</reference>
<name>A0A9P7F9J3_9AGAM</name>
<dbReference type="EMBL" id="JABBWM010000023">
    <property type="protein sequence ID" value="KAG2109717.1"/>
    <property type="molecule type" value="Genomic_DNA"/>
</dbReference>
<keyword evidence="2" id="KW-1185">Reference proteome</keyword>
<accession>A0A9P7F9J3</accession>
<dbReference type="GeneID" id="64706273"/>
<proteinExistence type="predicted"/>